<keyword evidence="3" id="KW-0813">Transport</keyword>
<name>A0A380WTH9_9FIRM</name>
<dbReference type="InterPro" id="IPR000522">
    <property type="entry name" value="ABC_transptr_permease_BtuC"/>
</dbReference>
<dbReference type="InterPro" id="IPR037294">
    <property type="entry name" value="ABC_BtuC-like"/>
</dbReference>
<evidence type="ECO:0000256" key="8">
    <source>
        <dbReference type="SAM" id="Phobius"/>
    </source>
</evidence>
<dbReference type="GO" id="GO:0033214">
    <property type="term" value="P:siderophore-iron import into cell"/>
    <property type="evidence" value="ECO:0007669"/>
    <property type="project" value="TreeGrafter"/>
</dbReference>
<evidence type="ECO:0000256" key="4">
    <source>
        <dbReference type="ARBA" id="ARBA00022475"/>
    </source>
</evidence>
<feature type="transmembrane region" description="Helical" evidence="8">
    <location>
        <begin position="12"/>
        <end position="32"/>
    </location>
</feature>
<evidence type="ECO:0000313" key="10">
    <source>
        <dbReference type="Proteomes" id="UP000255124"/>
    </source>
</evidence>
<feature type="transmembrane region" description="Helical" evidence="8">
    <location>
        <begin position="194"/>
        <end position="217"/>
    </location>
</feature>
<proteinExistence type="inferred from homology"/>
<comment type="similarity">
    <text evidence="2">Belongs to the binding-protein-dependent transport system permease family. FecCD subfamily.</text>
</comment>
<evidence type="ECO:0000256" key="6">
    <source>
        <dbReference type="ARBA" id="ARBA00022989"/>
    </source>
</evidence>
<dbReference type="GO" id="GO:0022857">
    <property type="term" value="F:transmembrane transporter activity"/>
    <property type="evidence" value="ECO:0007669"/>
    <property type="project" value="InterPro"/>
</dbReference>
<feature type="transmembrane region" description="Helical" evidence="8">
    <location>
        <begin position="96"/>
        <end position="117"/>
    </location>
</feature>
<keyword evidence="4" id="KW-1003">Cell membrane</keyword>
<feature type="transmembrane region" description="Helical" evidence="8">
    <location>
        <begin position="281"/>
        <end position="302"/>
    </location>
</feature>
<comment type="subcellular location">
    <subcellularLocation>
        <location evidence="1">Cell membrane</location>
        <topology evidence="1">Multi-pass membrane protein</topology>
    </subcellularLocation>
</comment>
<evidence type="ECO:0000256" key="7">
    <source>
        <dbReference type="ARBA" id="ARBA00023136"/>
    </source>
</evidence>
<dbReference type="OrthoDB" id="9792889at2"/>
<keyword evidence="5 8" id="KW-0812">Transmembrane</keyword>
<organism evidence="9 10">
    <name type="scientific">Anaerococcus octavius</name>
    <dbReference type="NCBI Taxonomy" id="54007"/>
    <lineage>
        <taxon>Bacteria</taxon>
        <taxon>Bacillati</taxon>
        <taxon>Bacillota</taxon>
        <taxon>Tissierellia</taxon>
        <taxon>Tissierellales</taxon>
        <taxon>Peptoniphilaceae</taxon>
        <taxon>Anaerococcus</taxon>
    </lineage>
</organism>
<keyword evidence="7 8" id="KW-0472">Membrane</keyword>
<dbReference type="PANTHER" id="PTHR30472">
    <property type="entry name" value="FERRIC ENTEROBACTIN TRANSPORT SYSTEM PERMEASE PROTEIN"/>
    <property type="match status" value="1"/>
</dbReference>
<feature type="transmembrane region" description="Helical" evidence="8">
    <location>
        <begin position="314"/>
        <end position="331"/>
    </location>
</feature>
<evidence type="ECO:0000256" key="5">
    <source>
        <dbReference type="ARBA" id="ARBA00022692"/>
    </source>
</evidence>
<reference evidence="9 10" key="1">
    <citation type="submission" date="2018-06" db="EMBL/GenBank/DDBJ databases">
        <authorList>
            <consortium name="Pathogen Informatics"/>
            <person name="Doyle S."/>
        </authorList>
    </citation>
    <scope>NUCLEOTIDE SEQUENCE [LARGE SCALE GENOMIC DNA]</scope>
    <source>
        <strain evidence="9 10">NCTC9810</strain>
    </source>
</reference>
<sequence>MRAKMQSKKINIGFIFLISLCLIVGIFLSLSLGSRDSSFQELLSAFNIHYKADDFGVSVIRKRIPRTIFAILAGSSLAVSGALMQTISRNPIADPSILGINTGASLAVVVGLCFFGISSSIAYISSAIVGGFLAFGLVYAIASSGKSALTPVKLALSGTATSLALSSLVSFLLLPNNNIMDQFRFWQVGSLGPATMKSILILLPFIAIGHLIAFAISPSLNAISLGDELAKSLGTRVGLCRFLGSLASVILCASCTAIGGPIAFVGLIVPHFVRILFGSNLSFTIPISAISGSMLLLYCDILARIIARPSEIEVGIITAIIGGPILIYICLKKKGGFGGKSSSGN</sequence>
<evidence type="ECO:0000313" key="9">
    <source>
        <dbReference type="EMBL" id="SUU92347.1"/>
    </source>
</evidence>
<dbReference type="CDD" id="cd06550">
    <property type="entry name" value="TM_ABC_iron-siderophores_like"/>
    <property type="match status" value="1"/>
</dbReference>
<dbReference type="FunFam" id="1.10.3470.10:FF:000001">
    <property type="entry name" value="Vitamin B12 ABC transporter permease BtuC"/>
    <property type="match status" value="1"/>
</dbReference>
<evidence type="ECO:0000256" key="1">
    <source>
        <dbReference type="ARBA" id="ARBA00004651"/>
    </source>
</evidence>
<keyword evidence="6 8" id="KW-1133">Transmembrane helix</keyword>
<dbReference type="SUPFAM" id="SSF81345">
    <property type="entry name" value="ABC transporter involved in vitamin B12 uptake, BtuC"/>
    <property type="match status" value="1"/>
</dbReference>
<dbReference type="Proteomes" id="UP000255124">
    <property type="component" value="Unassembled WGS sequence"/>
</dbReference>
<gene>
    <name evidence="9" type="primary">fepD</name>
    <name evidence="9" type="ORF">NCTC9810_00675</name>
</gene>
<feature type="transmembrane region" description="Helical" evidence="8">
    <location>
        <begin position="64"/>
        <end position="84"/>
    </location>
</feature>
<dbReference type="Gene3D" id="1.10.3470.10">
    <property type="entry name" value="ABC transporter involved in vitamin B12 uptake, BtuC"/>
    <property type="match status" value="1"/>
</dbReference>
<feature type="transmembrane region" description="Helical" evidence="8">
    <location>
        <begin position="154"/>
        <end position="174"/>
    </location>
</feature>
<dbReference type="PANTHER" id="PTHR30472:SF1">
    <property type="entry name" value="FE(3+) DICITRATE TRANSPORT SYSTEM PERMEASE PROTEIN FECC-RELATED"/>
    <property type="match status" value="1"/>
</dbReference>
<dbReference type="GO" id="GO:0005886">
    <property type="term" value="C:plasma membrane"/>
    <property type="evidence" value="ECO:0007669"/>
    <property type="project" value="UniProtKB-SubCell"/>
</dbReference>
<protein>
    <submittedName>
        <fullName evidence="9">Ferric enterobactin transport system permease protein fepD</fullName>
    </submittedName>
</protein>
<accession>A0A380WTH9</accession>
<dbReference type="EMBL" id="UFTA01000002">
    <property type="protein sequence ID" value="SUU92347.1"/>
    <property type="molecule type" value="Genomic_DNA"/>
</dbReference>
<evidence type="ECO:0000256" key="3">
    <source>
        <dbReference type="ARBA" id="ARBA00022448"/>
    </source>
</evidence>
<feature type="transmembrane region" description="Helical" evidence="8">
    <location>
        <begin position="238"/>
        <end position="269"/>
    </location>
</feature>
<dbReference type="Pfam" id="PF01032">
    <property type="entry name" value="FecCD"/>
    <property type="match status" value="1"/>
</dbReference>
<feature type="transmembrane region" description="Helical" evidence="8">
    <location>
        <begin position="123"/>
        <end position="142"/>
    </location>
</feature>
<evidence type="ECO:0000256" key="2">
    <source>
        <dbReference type="ARBA" id="ARBA00007935"/>
    </source>
</evidence>
<dbReference type="AlphaFoldDB" id="A0A380WTH9"/>